<reference evidence="3" key="1">
    <citation type="submission" date="2017-11" db="EMBL/GenBank/DDBJ databases">
        <authorList>
            <person name="Lima N.C."/>
            <person name="Parody-Merino A.M."/>
            <person name="Battley P.F."/>
            <person name="Fidler A.E."/>
            <person name="Prosdocimi F."/>
        </authorList>
    </citation>
    <scope>NUCLEOTIDE SEQUENCE [LARGE SCALE GENOMIC DNA]</scope>
</reference>
<evidence type="ECO:0000313" key="2">
    <source>
        <dbReference type="EMBL" id="PKU27704.1"/>
    </source>
</evidence>
<evidence type="ECO:0000259" key="1">
    <source>
        <dbReference type="Pfam" id="PF07678"/>
    </source>
</evidence>
<organism evidence="2 3">
    <name type="scientific">Limosa lapponica baueri</name>
    <dbReference type="NCBI Taxonomy" id="1758121"/>
    <lineage>
        <taxon>Eukaryota</taxon>
        <taxon>Metazoa</taxon>
        <taxon>Chordata</taxon>
        <taxon>Craniata</taxon>
        <taxon>Vertebrata</taxon>
        <taxon>Euteleostomi</taxon>
        <taxon>Archelosauria</taxon>
        <taxon>Archosauria</taxon>
        <taxon>Dinosauria</taxon>
        <taxon>Saurischia</taxon>
        <taxon>Theropoda</taxon>
        <taxon>Coelurosauria</taxon>
        <taxon>Aves</taxon>
        <taxon>Neognathae</taxon>
        <taxon>Neoaves</taxon>
        <taxon>Charadriiformes</taxon>
        <taxon>Scolopacidae</taxon>
        <taxon>Limosa</taxon>
    </lineage>
</organism>
<dbReference type="Proteomes" id="UP000233556">
    <property type="component" value="Unassembled WGS sequence"/>
</dbReference>
<dbReference type="InterPro" id="IPR011626">
    <property type="entry name" value="Alpha-macroglobulin_TED"/>
</dbReference>
<dbReference type="GO" id="GO:0005615">
    <property type="term" value="C:extracellular space"/>
    <property type="evidence" value="ECO:0007669"/>
    <property type="project" value="InterPro"/>
</dbReference>
<feature type="domain" description="Alpha-macroglobulin-like TED" evidence="1">
    <location>
        <begin position="68"/>
        <end position="124"/>
    </location>
</feature>
<evidence type="ECO:0000313" key="3">
    <source>
        <dbReference type="Proteomes" id="UP000233556"/>
    </source>
</evidence>
<dbReference type="OrthoDB" id="6359008at2759"/>
<dbReference type="Gene3D" id="2.60.120.1540">
    <property type="match status" value="1"/>
</dbReference>
<gene>
    <name evidence="2" type="ORF">llap_21992</name>
</gene>
<dbReference type="Pfam" id="PF07678">
    <property type="entry name" value="TED_complement"/>
    <property type="match status" value="1"/>
</dbReference>
<dbReference type="AlphaFoldDB" id="A0A2I0T1Q2"/>
<dbReference type="PANTHER" id="PTHR11412:SF86">
    <property type="entry name" value="COMPLEMENT C4-A-RELATED"/>
    <property type="match status" value="1"/>
</dbReference>
<keyword evidence="3" id="KW-1185">Reference proteome</keyword>
<dbReference type="GO" id="GO:0006956">
    <property type="term" value="P:complement activation"/>
    <property type="evidence" value="ECO:0007669"/>
    <property type="project" value="TreeGrafter"/>
</dbReference>
<accession>A0A2I0T1Q2</accession>
<dbReference type="PANTHER" id="PTHR11412">
    <property type="entry name" value="MACROGLOBULIN / COMPLEMENT"/>
    <property type="match status" value="1"/>
</dbReference>
<dbReference type="EMBL" id="KZ525025">
    <property type="protein sequence ID" value="PKU27704.1"/>
    <property type="molecule type" value="Genomic_DNA"/>
</dbReference>
<sequence>MGDSVTRVLHVEPEGELHLEENSYVLDTDGKEGRTLEIPGDIPDGIIPDGEFSVSIRVTVAVGCPRRLTALVLRVLALARPYLPLAAGGPGTSLRWLLGQQRPDGAFHESEPVLHREMQVGTQGWATSGATSRVTFMVISWDTSRLTSMVTSLSHLLV</sequence>
<proteinExistence type="predicted"/>
<protein>
    <submittedName>
        <fullName evidence="2">Complement c4</fullName>
    </submittedName>
</protein>
<dbReference type="InterPro" id="IPR008930">
    <property type="entry name" value="Terpenoid_cyclase/PrenylTrfase"/>
</dbReference>
<dbReference type="SUPFAM" id="SSF48239">
    <property type="entry name" value="Terpenoid cyclases/Protein prenyltransferases"/>
    <property type="match status" value="1"/>
</dbReference>
<reference evidence="3" key="2">
    <citation type="submission" date="2017-12" db="EMBL/GenBank/DDBJ databases">
        <title>Genome sequence of the Bar-tailed Godwit (Limosa lapponica baueri).</title>
        <authorList>
            <person name="Lima N.C.B."/>
            <person name="Parody-Merino A.M."/>
            <person name="Battley P.F."/>
            <person name="Fidler A.E."/>
            <person name="Prosdocimi F."/>
        </authorList>
    </citation>
    <scope>NUCLEOTIDE SEQUENCE [LARGE SCALE GENOMIC DNA]</scope>
</reference>
<name>A0A2I0T1Q2_LIMLA</name>
<dbReference type="InterPro" id="IPR050473">
    <property type="entry name" value="A2M/Complement_sys"/>
</dbReference>